<feature type="transmembrane region" description="Helical" evidence="1">
    <location>
        <begin position="363"/>
        <end position="380"/>
    </location>
</feature>
<evidence type="ECO:0000313" key="2">
    <source>
        <dbReference type="EMBL" id="PIR88507.1"/>
    </source>
</evidence>
<name>A0A2H0UQ25_9BACT</name>
<evidence type="ECO:0000256" key="1">
    <source>
        <dbReference type="SAM" id="Phobius"/>
    </source>
</evidence>
<dbReference type="InterPro" id="IPR011701">
    <property type="entry name" value="MFS"/>
</dbReference>
<accession>A0A2H0UQ25</accession>
<feature type="transmembrane region" description="Helical" evidence="1">
    <location>
        <begin position="126"/>
        <end position="144"/>
    </location>
</feature>
<feature type="transmembrane region" description="Helical" evidence="1">
    <location>
        <begin position="237"/>
        <end position="264"/>
    </location>
</feature>
<dbReference type="SUPFAM" id="SSF103473">
    <property type="entry name" value="MFS general substrate transporter"/>
    <property type="match status" value="1"/>
</dbReference>
<reference evidence="3" key="1">
    <citation type="submission" date="2017-09" db="EMBL/GenBank/DDBJ databases">
        <title>Depth-based differentiation of microbial function through sediment-hosted aquifers and enrichment of novel symbionts in the deep terrestrial subsurface.</title>
        <authorList>
            <person name="Probst A.J."/>
            <person name="Ladd B."/>
            <person name="Jarett J.K."/>
            <person name="Geller-Mcgrath D.E."/>
            <person name="Sieber C.M.K."/>
            <person name="Emerson J.B."/>
            <person name="Anantharaman K."/>
            <person name="Thomas B.C."/>
            <person name="Malmstrom R."/>
            <person name="Stieglmeier M."/>
            <person name="Klingl A."/>
            <person name="Woyke T."/>
            <person name="Ryan C.M."/>
            <person name="Banfield J.F."/>
        </authorList>
    </citation>
    <scope>NUCLEOTIDE SEQUENCE [LARGE SCALE GENOMIC DNA]</scope>
</reference>
<evidence type="ECO:0000313" key="3">
    <source>
        <dbReference type="Proteomes" id="UP000229615"/>
    </source>
</evidence>
<evidence type="ECO:0008006" key="4">
    <source>
        <dbReference type="Google" id="ProtNLM"/>
    </source>
</evidence>
<dbReference type="Proteomes" id="UP000229615">
    <property type="component" value="Unassembled WGS sequence"/>
</dbReference>
<dbReference type="InterPro" id="IPR036259">
    <property type="entry name" value="MFS_trans_sf"/>
</dbReference>
<dbReference type="Gene3D" id="1.20.1250.20">
    <property type="entry name" value="MFS general substrate transporter like domains"/>
    <property type="match status" value="1"/>
</dbReference>
<keyword evidence="1" id="KW-1133">Transmembrane helix</keyword>
<feature type="transmembrane region" description="Helical" evidence="1">
    <location>
        <begin position="299"/>
        <end position="317"/>
    </location>
</feature>
<organism evidence="2 3">
    <name type="scientific">Candidatus Harrisonbacteria bacterium CG10_big_fil_rev_8_21_14_0_10_44_23</name>
    <dbReference type="NCBI Taxonomy" id="1974585"/>
    <lineage>
        <taxon>Bacteria</taxon>
        <taxon>Candidatus Harrisoniibacteriota</taxon>
    </lineage>
</organism>
<feature type="transmembrane region" description="Helical" evidence="1">
    <location>
        <begin position="165"/>
        <end position="187"/>
    </location>
</feature>
<protein>
    <recommendedName>
        <fullName evidence="4">Major facilitator superfamily (MFS) profile domain-containing protein</fullName>
    </recommendedName>
</protein>
<dbReference type="GO" id="GO:0022857">
    <property type="term" value="F:transmembrane transporter activity"/>
    <property type="evidence" value="ECO:0007669"/>
    <property type="project" value="InterPro"/>
</dbReference>
<dbReference type="EMBL" id="PFBB01000020">
    <property type="protein sequence ID" value="PIR88507.1"/>
    <property type="molecule type" value="Genomic_DNA"/>
</dbReference>
<feature type="transmembrane region" description="Helical" evidence="1">
    <location>
        <begin position="193"/>
        <end position="210"/>
    </location>
</feature>
<feature type="transmembrane region" description="Helical" evidence="1">
    <location>
        <begin position="323"/>
        <end position="342"/>
    </location>
</feature>
<feature type="transmembrane region" description="Helical" evidence="1">
    <location>
        <begin position="102"/>
        <end position="120"/>
    </location>
</feature>
<comment type="caution">
    <text evidence="2">The sequence shown here is derived from an EMBL/GenBank/DDBJ whole genome shotgun (WGS) entry which is preliminary data.</text>
</comment>
<dbReference type="AlphaFoldDB" id="A0A2H0UQ25"/>
<proteinExistence type="predicted"/>
<keyword evidence="1" id="KW-0812">Transmembrane</keyword>
<gene>
    <name evidence="2" type="ORF">COU09_01880</name>
</gene>
<keyword evidence="1" id="KW-0472">Membrane</keyword>
<sequence length="420" mass="47242">MSKFHLVKAERGVKLKFMQSIHTYHRHKIWQIFHTDFWHFDLSIWLHVLARSLINVFVPILLLQIGYELKTVILYMMVFIGLSVPLDFVSHSLIKRLGAKNVLILAVVSIICSFVGLYLLKVDQFLLLFVMAFLMAVYDAFFWTSHLYLFEKINQKVEKIGEQTGILFAVKNLATMIGPAIGGSVLIVGGPHILIFSSIVVFSVSLIPLFQMKEIHDKPGLEEPLFRNFFKQAEEKINYLGVALFGVLQSAELYVWPVFIYLYFNNISSVAMVSVILSVTTIISSYFFGKAAKRDPNKLIALGALLAAIVWILRMIISTGFFYFASVFLMGVAILMMSVALLTRLFNRGREIGPLTAMTMRNAISMGGQFIFWLILALFVDVFGIGFIVATVAAIALIISSLAGVRLLREKASQPVPEAH</sequence>
<feature type="transmembrane region" description="Helical" evidence="1">
    <location>
        <begin position="44"/>
        <end position="66"/>
    </location>
</feature>
<dbReference type="Pfam" id="PF07690">
    <property type="entry name" value="MFS_1"/>
    <property type="match status" value="1"/>
</dbReference>
<feature type="transmembrane region" description="Helical" evidence="1">
    <location>
        <begin position="386"/>
        <end position="408"/>
    </location>
</feature>
<feature type="transmembrane region" description="Helical" evidence="1">
    <location>
        <begin position="270"/>
        <end position="287"/>
    </location>
</feature>
<feature type="transmembrane region" description="Helical" evidence="1">
    <location>
        <begin position="72"/>
        <end position="90"/>
    </location>
</feature>